<dbReference type="GO" id="GO:0042276">
    <property type="term" value="P:error-prone translesion synthesis"/>
    <property type="evidence" value="ECO:0007669"/>
    <property type="project" value="TreeGrafter"/>
</dbReference>
<dbReference type="SUPFAM" id="SSF52113">
    <property type="entry name" value="BRCT domain"/>
    <property type="match status" value="1"/>
</dbReference>
<keyword evidence="3" id="KW-0812">Transmembrane</keyword>
<dbReference type="GO" id="GO:0005634">
    <property type="term" value="C:nucleus"/>
    <property type="evidence" value="ECO:0007669"/>
    <property type="project" value="TreeGrafter"/>
</dbReference>
<organism evidence="6 7">
    <name type="scientific">Babesia divergens</name>
    <dbReference type="NCBI Taxonomy" id="32595"/>
    <lineage>
        <taxon>Eukaryota</taxon>
        <taxon>Sar</taxon>
        <taxon>Alveolata</taxon>
        <taxon>Apicomplexa</taxon>
        <taxon>Aconoidasida</taxon>
        <taxon>Piroplasmida</taxon>
        <taxon>Babesiidae</taxon>
        <taxon>Babesia</taxon>
    </lineage>
</organism>
<evidence type="ECO:0000259" key="4">
    <source>
        <dbReference type="PROSITE" id="PS50172"/>
    </source>
</evidence>
<dbReference type="GO" id="GO:0003887">
    <property type="term" value="F:DNA-directed DNA polymerase activity"/>
    <property type="evidence" value="ECO:0007669"/>
    <property type="project" value="InterPro"/>
</dbReference>
<dbReference type="InterPro" id="IPR053848">
    <property type="entry name" value="IMS_HHH_1"/>
</dbReference>
<dbReference type="SUPFAM" id="SSF56672">
    <property type="entry name" value="DNA/RNA polymerases"/>
    <property type="match status" value="1"/>
</dbReference>
<dbReference type="PROSITE" id="PS50173">
    <property type="entry name" value="UMUC"/>
    <property type="match status" value="1"/>
</dbReference>
<accession>A0AAD9GH95</accession>
<feature type="domain" description="BRCT" evidence="4">
    <location>
        <begin position="107"/>
        <end position="218"/>
    </location>
</feature>
<keyword evidence="1" id="KW-0237">DNA synthesis</keyword>
<evidence type="ECO:0000259" key="5">
    <source>
        <dbReference type="PROSITE" id="PS50173"/>
    </source>
</evidence>
<dbReference type="Gene3D" id="3.40.1170.60">
    <property type="match status" value="1"/>
</dbReference>
<dbReference type="GO" id="GO:0017125">
    <property type="term" value="F:deoxycytidyl transferase activity"/>
    <property type="evidence" value="ECO:0007669"/>
    <property type="project" value="TreeGrafter"/>
</dbReference>
<keyword evidence="3" id="KW-1133">Transmembrane helix</keyword>
<dbReference type="EMBL" id="JAHBMH010000024">
    <property type="protein sequence ID" value="KAK1938398.1"/>
    <property type="molecule type" value="Genomic_DNA"/>
</dbReference>
<keyword evidence="7" id="KW-1185">Reference proteome</keyword>
<dbReference type="Pfam" id="PF21999">
    <property type="entry name" value="IMS_HHH_1"/>
    <property type="match status" value="1"/>
</dbReference>
<dbReference type="GO" id="GO:0003684">
    <property type="term" value="F:damaged DNA binding"/>
    <property type="evidence" value="ECO:0007669"/>
    <property type="project" value="InterPro"/>
</dbReference>
<dbReference type="Gene3D" id="3.30.1490.100">
    <property type="entry name" value="DNA polymerase, Y-family, little finger domain"/>
    <property type="match status" value="1"/>
</dbReference>
<protein>
    <submittedName>
        <fullName evidence="6">ImpB/MucB/SamB family protein</fullName>
    </submittedName>
</protein>
<dbReference type="GO" id="GO:0070987">
    <property type="term" value="P:error-free translesion synthesis"/>
    <property type="evidence" value="ECO:0007669"/>
    <property type="project" value="TreeGrafter"/>
</dbReference>
<sequence length="1262" mass="140113">MTEAVKFGGGGSFAAYMERRRRGVASHLQRKYAQKRSLVAADDTDDEPNLESIDSGREFHSGGDFVKDDTSACINRRPHGCLEGMTASPEDTPNDAYSTQQHGEICNSVALFEGCHFYIDGMVRPYAPLLQREPCENAALHAHEKLLQIIVKHGGTIEIHLSDYVTHYIAERVALGCSKWWNMRQRGGVCRQYAVVTPAYVFECHIQNRRLPEREFVPEVLRMRDGMITLTQYCRQSESSDAKNRNISTPKYNEVKNEEAEYIDQHLEGYIHDELSSDTGAEDGRGGIIDDRYEKVKDGCIDPINVERSYNDLVSNHTSASNDLYAIAGIRNDDTSAGDGRGTNILAPAHHPAEKHDKEHSAADSGIGGSIGMAGTYAKSIVDGADVSSTVQIPQSSTCETEANNNDKTENGVIDTFGVEEYYKHSRLHLLGTWKTNVESKFHFEPFRPLKNGILTDGKIMHIDMDAFFVSVALRDRPHLRKAPVAISHGTGRNSASEIATCNYEARKFGVCKGMWVKEALRRCPSLKFVAYDFNAITETAMKILTLIAKVTRRVYSASCDEHYLECFLGSDDKGIENYLIFADKLANMIESETGCPLSVGIGGNMMMAKLASQKSKAIKHGINEASMGYVHKGSVCAVVDIEAFMSSVALHELPGVGHRAMSLLRSCGYNHCRDINSKEELQLLLGDKMGQTVYQFCQGRDFRDMYTAEKRSQILKNKTISAAINYGVRVKAMEQVHEYIRQLVRQTWGRVKTTVALIMPNNDRKRASDIPQANIVLKIRVRSPEASVEPEKYMGCGMCDEFSASVTGELLFQKSLFDSLLLCWSKITSKNKIRLEDLRGIAIAINRVKIATAKENNTLDKYLVSAALVQPPNVTCPVDNGPITESPGRTDSKVMQKKDGTMLRFLNGAHKSSRTPTKRKRTKRKLSGQPTLYDMLQSPDRCTGSKGSPTPASSNPANGASNVECKTDHTPKRDVQDILKIVPSISNVWICSASSALIERRLKSIKRGWPMYTTVVAFYRELFTNYATILNTDSTMMSASCNGVIECDNGKHNSDAAGDIDAIASEQCMNVEEGINGADKDDGAIEGSVTHGVRTSPQHQTAEGNGDAQEVTTAARFANTGHSQNGAPHVTLFAMRRVCRACRTRFYKTFDISMLQDIQCPLNRCVLPRLRALKRCEAGVDCTAQAVTMVICILVYAVLLRVVVQLARQRRFDLLQTFLDVSMRESMQFCAPFVGAFDRSLQRRFFAEAHLHLSHIYGLTE</sequence>
<proteinExistence type="predicted"/>
<reference evidence="6" key="1">
    <citation type="journal article" date="2014" name="Nucleic Acids Res.">
        <title>The evolutionary dynamics of variant antigen genes in Babesia reveal a history of genomic innovation underlying host-parasite interaction.</title>
        <authorList>
            <person name="Jackson A.P."/>
            <person name="Otto T.D."/>
            <person name="Darby A."/>
            <person name="Ramaprasad A."/>
            <person name="Xia D."/>
            <person name="Echaide I.E."/>
            <person name="Farber M."/>
            <person name="Gahlot S."/>
            <person name="Gamble J."/>
            <person name="Gupta D."/>
            <person name="Gupta Y."/>
            <person name="Jackson L."/>
            <person name="Malandrin L."/>
            <person name="Malas T.B."/>
            <person name="Moussa E."/>
            <person name="Nair M."/>
            <person name="Reid A.J."/>
            <person name="Sanders M."/>
            <person name="Sharma J."/>
            <person name="Tracey A."/>
            <person name="Quail M.A."/>
            <person name="Weir W."/>
            <person name="Wastling J.M."/>
            <person name="Hall N."/>
            <person name="Willadsen P."/>
            <person name="Lingelbach K."/>
            <person name="Shiels B."/>
            <person name="Tait A."/>
            <person name="Berriman M."/>
            <person name="Allred D.R."/>
            <person name="Pain A."/>
        </authorList>
    </citation>
    <scope>NUCLEOTIDE SEQUENCE</scope>
    <source>
        <strain evidence="6">1802A</strain>
    </source>
</reference>
<name>A0AAD9GH95_BABDI</name>
<dbReference type="PANTHER" id="PTHR45990:SF1">
    <property type="entry name" value="DNA REPAIR PROTEIN REV1"/>
    <property type="match status" value="1"/>
</dbReference>
<dbReference type="PROSITE" id="PS50172">
    <property type="entry name" value="BRCT"/>
    <property type="match status" value="1"/>
</dbReference>
<dbReference type="InterPro" id="IPR001357">
    <property type="entry name" value="BRCT_dom"/>
</dbReference>
<dbReference type="Gene3D" id="1.10.150.20">
    <property type="entry name" value="5' to 3' exonuclease, C-terminal subdomain"/>
    <property type="match status" value="1"/>
</dbReference>
<dbReference type="InterPro" id="IPR036775">
    <property type="entry name" value="DNA_pol_Y-fam_lit_finger_sf"/>
</dbReference>
<evidence type="ECO:0000256" key="3">
    <source>
        <dbReference type="SAM" id="Phobius"/>
    </source>
</evidence>
<evidence type="ECO:0000256" key="1">
    <source>
        <dbReference type="ARBA" id="ARBA00022634"/>
    </source>
</evidence>
<dbReference type="InterPro" id="IPR001126">
    <property type="entry name" value="UmuC"/>
</dbReference>
<evidence type="ECO:0000256" key="2">
    <source>
        <dbReference type="SAM" id="MobiDB-lite"/>
    </source>
</evidence>
<dbReference type="AlphaFoldDB" id="A0AAD9GH95"/>
<dbReference type="PANTHER" id="PTHR45990">
    <property type="entry name" value="DNA REPAIR PROTEIN REV1"/>
    <property type="match status" value="1"/>
</dbReference>
<evidence type="ECO:0000313" key="7">
    <source>
        <dbReference type="Proteomes" id="UP001195914"/>
    </source>
</evidence>
<dbReference type="Gene3D" id="6.10.250.1490">
    <property type="match status" value="1"/>
</dbReference>
<dbReference type="InterPro" id="IPR036420">
    <property type="entry name" value="BRCT_dom_sf"/>
</dbReference>
<feature type="domain" description="UmuC" evidence="5">
    <location>
        <begin position="460"/>
        <end position="658"/>
    </location>
</feature>
<dbReference type="Pfam" id="PF00817">
    <property type="entry name" value="IMS"/>
    <property type="match status" value="1"/>
</dbReference>
<feature type="compositionally biased region" description="Basic and acidic residues" evidence="2">
    <location>
        <begin position="351"/>
        <end position="362"/>
    </location>
</feature>
<feature type="region of interest" description="Disordered" evidence="2">
    <location>
        <begin position="339"/>
        <end position="367"/>
    </location>
</feature>
<dbReference type="InterPro" id="IPR043128">
    <property type="entry name" value="Rev_trsase/Diguanyl_cyclase"/>
</dbReference>
<comment type="caution">
    <text evidence="6">The sequence shown here is derived from an EMBL/GenBank/DDBJ whole genome shotgun (WGS) entry which is preliminary data.</text>
</comment>
<feature type="compositionally biased region" description="Polar residues" evidence="2">
    <location>
        <begin position="946"/>
        <end position="962"/>
    </location>
</feature>
<dbReference type="Proteomes" id="UP001195914">
    <property type="component" value="Unassembled WGS sequence"/>
</dbReference>
<feature type="region of interest" description="Disordered" evidence="2">
    <location>
        <begin position="38"/>
        <end position="63"/>
    </location>
</feature>
<dbReference type="InterPro" id="IPR043502">
    <property type="entry name" value="DNA/RNA_pol_sf"/>
</dbReference>
<feature type="transmembrane region" description="Helical" evidence="3">
    <location>
        <begin position="1185"/>
        <end position="1205"/>
    </location>
</feature>
<dbReference type="Gene3D" id="3.40.50.10190">
    <property type="entry name" value="BRCT domain"/>
    <property type="match status" value="1"/>
</dbReference>
<dbReference type="Gene3D" id="3.30.70.270">
    <property type="match status" value="1"/>
</dbReference>
<evidence type="ECO:0000313" key="6">
    <source>
        <dbReference type="EMBL" id="KAK1938398.1"/>
    </source>
</evidence>
<reference evidence="6" key="2">
    <citation type="submission" date="2021-05" db="EMBL/GenBank/DDBJ databases">
        <authorList>
            <person name="Pain A."/>
        </authorList>
    </citation>
    <scope>NUCLEOTIDE SEQUENCE</scope>
    <source>
        <strain evidence="6">1802A</strain>
    </source>
</reference>
<gene>
    <name evidence="6" type="ORF">X943_000911</name>
</gene>
<dbReference type="GO" id="GO:0006281">
    <property type="term" value="P:DNA repair"/>
    <property type="evidence" value="ECO:0007669"/>
    <property type="project" value="InterPro"/>
</dbReference>
<feature type="region of interest" description="Disordered" evidence="2">
    <location>
        <begin position="908"/>
        <end position="970"/>
    </location>
</feature>
<feature type="compositionally biased region" description="Basic and acidic residues" evidence="2">
    <location>
        <begin position="54"/>
        <end position="63"/>
    </location>
</feature>
<feature type="compositionally biased region" description="Basic residues" evidence="2">
    <location>
        <begin position="912"/>
        <end position="927"/>
    </location>
</feature>
<keyword evidence="3" id="KW-0472">Membrane</keyword>